<dbReference type="AlphaFoldDB" id="A0A453E8Z4"/>
<dbReference type="Proteomes" id="UP000015105">
    <property type="component" value="Chromosome 3D"/>
</dbReference>
<evidence type="ECO:0000313" key="3">
    <source>
        <dbReference type="Proteomes" id="UP000015105"/>
    </source>
</evidence>
<feature type="compositionally biased region" description="Basic and acidic residues" evidence="1">
    <location>
        <begin position="10"/>
        <end position="24"/>
    </location>
</feature>
<protein>
    <submittedName>
        <fullName evidence="2">Uncharacterized protein</fullName>
    </submittedName>
</protein>
<dbReference type="EnsemblPlants" id="AET3Gv20261400.1">
    <property type="protein sequence ID" value="AET3Gv20261400.1"/>
    <property type="gene ID" value="AET3Gv20261400"/>
</dbReference>
<reference evidence="2" key="3">
    <citation type="journal article" date="2017" name="Nature">
        <title>Genome sequence of the progenitor of the wheat D genome Aegilops tauschii.</title>
        <authorList>
            <person name="Luo M.C."/>
            <person name="Gu Y.Q."/>
            <person name="Puiu D."/>
            <person name="Wang H."/>
            <person name="Twardziok S.O."/>
            <person name="Deal K.R."/>
            <person name="Huo N."/>
            <person name="Zhu T."/>
            <person name="Wang L."/>
            <person name="Wang Y."/>
            <person name="McGuire P.E."/>
            <person name="Liu S."/>
            <person name="Long H."/>
            <person name="Ramasamy R.K."/>
            <person name="Rodriguez J.C."/>
            <person name="Van S.L."/>
            <person name="Yuan L."/>
            <person name="Wang Z."/>
            <person name="Xia Z."/>
            <person name="Xiao L."/>
            <person name="Anderson O.D."/>
            <person name="Ouyang S."/>
            <person name="Liang Y."/>
            <person name="Zimin A.V."/>
            <person name="Pertea G."/>
            <person name="Qi P."/>
            <person name="Bennetzen J.L."/>
            <person name="Dai X."/>
            <person name="Dawson M.W."/>
            <person name="Muller H.G."/>
            <person name="Kugler K."/>
            <person name="Rivarola-Duarte L."/>
            <person name="Spannagl M."/>
            <person name="Mayer K.F.X."/>
            <person name="Lu F.H."/>
            <person name="Bevan M.W."/>
            <person name="Leroy P."/>
            <person name="Li P."/>
            <person name="You F.M."/>
            <person name="Sun Q."/>
            <person name="Liu Z."/>
            <person name="Lyons E."/>
            <person name="Wicker T."/>
            <person name="Salzberg S.L."/>
            <person name="Devos K.M."/>
            <person name="Dvorak J."/>
        </authorList>
    </citation>
    <scope>NUCLEOTIDE SEQUENCE [LARGE SCALE GENOMIC DNA]</scope>
    <source>
        <strain evidence="2">cv. AL8/78</strain>
    </source>
</reference>
<evidence type="ECO:0000256" key="1">
    <source>
        <dbReference type="SAM" id="MobiDB-lite"/>
    </source>
</evidence>
<dbReference type="Gramene" id="AET3Gv20261400.1">
    <property type="protein sequence ID" value="AET3Gv20261400.1"/>
    <property type="gene ID" value="AET3Gv20261400"/>
</dbReference>
<organism evidence="2 3">
    <name type="scientific">Aegilops tauschii subsp. strangulata</name>
    <name type="common">Goatgrass</name>
    <dbReference type="NCBI Taxonomy" id="200361"/>
    <lineage>
        <taxon>Eukaryota</taxon>
        <taxon>Viridiplantae</taxon>
        <taxon>Streptophyta</taxon>
        <taxon>Embryophyta</taxon>
        <taxon>Tracheophyta</taxon>
        <taxon>Spermatophyta</taxon>
        <taxon>Magnoliopsida</taxon>
        <taxon>Liliopsida</taxon>
        <taxon>Poales</taxon>
        <taxon>Poaceae</taxon>
        <taxon>BOP clade</taxon>
        <taxon>Pooideae</taxon>
        <taxon>Triticodae</taxon>
        <taxon>Triticeae</taxon>
        <taxon>Triticinae</taxon>
        <taxon>Aegilops</taxon>
    </lineage>
</organism>
<feature type="region of interest" description="Disordered" evidence="1">
    <location>
        <begin position="1"/>
        <end position="24"/>
    </location>
</feature>
<reference evidence="2" key="5">
    <citation type="journal article" date="2021" name="G3 (Bethesda)">
        <title>Aegilops tauschii genome assembly Aet v5.0 features greater sequence contiguity and improved annotation.</title>
        <authorList>
            <person name="Wang L."/>
            <person name="Zhu T."/>
            <person name="Rodriguez J.C."/>
            <person name="Deal K.R."/>
            <person name="Dubcovsky J."/>
            <person name="McGuire P.E."/>
            <person name="Lux T."/>
            <person name="Spannagl M."/>
            <person name="Mayer K.F.X."/>
            <person name="Baldrich P."/>
            <person name="Meyers B.C."/>
            <person name="Huo N."/>
            <person name="Gu Y.Q."/>
            <person name="Zhou H."/>
            <person name="Devos K.M."/>
            <person name="Bennetzen J.L."/>
            <person name="Unver T."/>
            <person name="Budak H."/>
            <person name="Gulick P.J."/>
            <person name="Galiba G."/>
            <person name="Kalapos B."/>
            <person name="Nelson D.R."/>
            <person name="Li P."/>
            <person name="You F.M."/>
            <person name="Luo M.C."/>
            <person name="Dvorak J."/>
        </authorList>
    </citation>
    <scope>NUCLEOTIDE SEQUENCE [LARGE SCALE GENOMIC DNA]</scope>
    <source>
        <strain evidence="2">cv. AL8/78</strain>
    </source>
</reference>
<name>A0A453E8Z4_AEGTS</name>
<reference evidence="3" key="2">
    <citation type="journal article" date="2017" name="Nat. Plants">
        <title>The Aegilops tauschii genome reveals multiple impacts of transposons.</title>
        <authorList>
            <person name="Zhao G."/>
            <person name="Zou C."/>
            <person name="Li K."/>
            <person name="Wang K."/>
            <person name="Li T."/>
            <person name="Gao L."/>
            <person name="Zhang X."/>
            <person name="Wang H."/>
            <person name="Yang Z."/>
            <person name="Liu X."/>
            <person name="Jiang W."/>
            <person name="Mao L."/>
            <person name="Kong X."/>
            <person name="Jiao Y."/>
            <person name="Jia J."/>
        </authorList>
    </citation>
    <scope>NUCLEOTIDE SEQUENCE [LARGE SCALE GENOMIC DNA]</scope>
    <source>
        <strain evidence="3">cv. AL8/78</strain>
    </source>
</reference>
<accession>A0A453E8Z4</accession>
<keyword evidence="3" id="KW-1185">Reference proteome</keyword>
<reference evidence="2" key="4">
    <citation type="submission" date="2019-03" db="UniProtKB">
        <authorList>
            <consortium name="EnsemblPlants"/>
        </authorList>
    </citation>
    <scope>IDENTIFICATION</scope>
</reference>
<feature type="region of interest" description="Disordered" evidence="1">
    <location>
        <begin position="36"/>
        <end position="66"/>
    </location>
</feature>
<proteinExistence type="predicted"/>
<evidence type="ECO:0000313" key="2">
    <source>
        <dbReference type="EnsemblPlants" id="AET3Gv20261400.1"/>
    </source>
</evidence>
<sequence length="66" mass="7919">FHVHTLLPENKTENNRRQDNVEDDHLTIPPYWQWRPRLQPRHSDPTFPFSRLAAESPTPRSKLYPS</sequence>
<reference evidence="3" key="1">
    <citation type="journal article" date="2014" name="Science">
        <title>Ancient hybridizations among the ancestral genomes of bread wheat.</title>
        <authorList>
            <consortium name="International Wheat Genome Sequencing Consortium,"/>
            <person name="Marcussen T."/>
            <person name="Sandve S.R."/>
            <person name="Heier L."/>
            <person name="Spannagl M."/>
            <person name="Pfeifer M."/>
            <person name="Jakobsen K.S."/>
            <person name="Wulff B.B."/>
            <person name="Steuernagel B."/>
            <person name="Mayer K.F."/>
            <person name="Olsen O.A."/>
        </authorList>
    </citation>
    <scope>NUCLEOTIDE SEQUENCE [LARGE SCALE GENOMIC DNA]</scope>
    <source>
        <strain evidence="3">cv. AL8/78</strain>
    </source>
</reference>